<keyword evidence="2" id="KW-1185">Reference proteome</keyword>
<sequence length="343" mass="38358">MVAVTRVGITAGVGVGEGPPVALVVELLREVLGQYNYEQCKNTVQTIEEIILWLAWLWYIVMRPKSFKLNIIVYGVPVVVWRGWTTEGLDDSPSEDALSDKEDRDVDYVIFICKDTPEELGVRVGVVLSSRGSRTVSDATKDGRLLMKALISGKTSKSNRSPWMRKQGIVLHQKSHLFAVVGRGRSRIPASKMATRWPARNCLFKYFKGFGVRTKESRGAVTYGVRNGLNGMVKVGRMAMALISFELEDGAVWVVCDHKRKKNYMARRQTLSIHYWDETKVKLATSTVATYRETPTRVVRLPGRIEQATCPELGSGHCVTEPPEEILNQRPAPPGLLPTQTLL</sequence>
<dbReference type="AlphaFoldDB" id="A0A4Y7SMY6"/>
<evidence type="ECO:0000313" key="1">
    <source>
        <dbReference type="EMBL" id="TEB23237.1"/>
    </source>
</evidence>
<dbReference type="EMBL" id="QPFP01000080">
    <property type="protein sequence ID" value="TEB23237.1"/>
    <property type="molecule type" value="Genomic_DNA"/>
</dbReference>
<evidence type="ECO:0000313" key="2">
    <source>
        <dbReference type="Proteomes" id="UP000298030"/>
    </source>
</evidence>
<dbReference type="Proteomes" id="UP000298030">
    <property type="component" value="Unassembled WGS sequence"/>
</dbReference>
<name>A0A4Y7SMY6_COPMI</name>
<accession>A0A4Y7SMY6</accession>
<organism evidence="1 2">
    <name type="scientific">Coprinellus micaceus</name>
    <name type="common">Glistening ink-cap mushroom</name>
    <name type="synonym">Coprinus micaceus</name>
    <dbReference type="NCBI Taxonomy" id="71717"/>
    <lineage>
        <taxon>Eukaryota</taxon>
        <taxon>Fungi</taxon>
        <taxon>Dikarya</taxon>
        <taxon>Basidiomycota</taxon>
        <taxon>Agaricomycotina</taxon>
        <taxon>Agaricomycetes</taxon>
        <taxon>Agaricomycetidae</taxon>
        <taxon>Agaricales</taxon>
        <taxon>Agaricineae</taxon>
        <taxon>Psathyrellaceae</taxon>
        <taxon>Coprinellus</taxon>
    </lineage>
</organism>
<protein>
    <submittedName>
        <fullName evidence="1">Uncharacterized protein</fullName>
    </submittedName>
</protein>
<gene>
    <name evidence="1" type="ORF">FA13DRAFT_1715487</name>
</gene>
<proteinExistence type="predicted"/>
<comment type="caution">
    <text evidence="1">The sequence shown here is derived from an EMBL/GenBank/DDBJ whole genome shotgun (WGS) entry which is preliminary data.</text>
</comment>
<reference evidence="1 2" key="1">
    <citation type="journal article" date="2019" name="Nat. Ecol. Evol.">
        <title>Megaphylogeny resolves global patterns of mushroom evolution.</title>
        <authorList>
            <person name="Varga T."/>
            <person name="Krizsan K."/>
            <person name="Foldi C."/>
            <person name="Dima B."/>
            <person name="Sanchez-Garcia M."/>
            <person name="Sanchez-Ramirez S."/>
            <person name="Szollosi G.J."/>
            <person name="Szarkandi J.G."/>
            <person name="Papp V."/>
            <person name="Albert L."/>
            <person name="Andreopoulos W."/>
            <person name="Angelini C."/>
            <person name="Antonin V."/>
            <person name="Barry K.W."/>
            <person name="Bougher N.L."/>
            <person name="Buchanan P."/>
            <person name="Buyck B."/>
            <person name="Bense V."/>
            <person name="Catcheside P."/>
            <person name="Chovatia M."/>
            <person name="Cooper J."/>
            <person name="Damon W."/>
            <person name="Desjardin D."/>
            <person name="Finy P."/>
            <person name="Geml J."/>
            <person name="Haridas S."/>
            <person name="Hughes K."/>
            <person name="Justo A."/>
            <person name="Karasinski D."/>
            <person name="Kautmanova I."/>
            <person name="Kiss B."/>
            <person name="Kocsube S."/>
            <person name="Kotiranta H."/>
            <person name="LaButti K.M."/>
            <person name="Lechner B.E."/>
            <person name="Liimatainen K."/>
            <person name="Lipzen A."/>
            <person name="Lukacs Z."/>
            <person name="Mihaltcheva S."/>
            <person name="Morgado L.N."/>
            <person name="Niskanen T."/>
            <person name="Noordeloos M.E."/>
            <person name="Ohm R.A."/>
            <person name="Ortiz-Santana B."/>
            <person name="Ovrebo C."/>
            <person name="Racz N."/>
            <person name="Riley R."/>
            <person name="Savchenko A."/>
            <person name="Shiryaev A."/>
            <person name="Soop K."/>
            <person name="Spirin V."/>
            <person name="Szebenyi C."/>
            <person name="Tomsovsky M."/>
            <person name="Tulloss R.E."/>
            <person name="Uehling J."/>
            <person name="Grigoriev I.V."/>
            <person name="Vagvolgyi C."/>
            <person name="Papp T."/>
            <person name="Martin F.M."/>
            <person name="Miettinen O."/>
            <person name="Hibbett D.S."/>
            <person name="Nagy L.G."/>
        </authorList>
    </citation>
    <scope>NUCLEOTIDE SEQUENCE [LARGE SCALE GENOMIC DNA]</scope>
    <source>
        <strain evidence="1 2">FP101781</strain>
    </source>
</reference>